<feature type="compositionally biased region" description="Basic and acidic residues" evidence="1">
    <location>
        <begin position="398"/>
        <end position="411"/>
    </location>
</feature>
<sequence>MTSPPEGSIGKNSSLTPWEDALNIFDCTRDSSSSQKVPSRQTILDVVWLKWDVWASTHGSKDPKGWDYVARSSTLWMQYWGVASANYEAFDPVMKAFYGNMDETLASLKGDPNYNPLGQPWTFGRAFGALNGTKSLLDKQAAELKVWRDKVGKKGDDFQGTGAGAFRDYLDDLAFRCTDLVTQLGTRSAGLNSARTLDKDDPATKEINEAESGLRWAFNKLQEGYDNWMHGTNPGYKTALFGTVNVPNNQLAWPGGALNAIWNSSGLKPDLESHKSTASEWSGGEHYPKSALMGADARSPAFWNGIMTAARDLWTDHIEATLDVAATAVLTQLPKSYDAARALLPTIREPRRLNLHKAPPPPPPGSQGPPPPPPPPPGPQKGGPKPPPGSGKPPPKIPDSKDTKDTKDKKGSGGGPPPPPPPPGPPKNGSKPPPAPPKPDDRLKVPTGSTIGPDGVVLGPDKKPLLDPLGRQIIVPPGSRIGPDGNIIGPKGDKLAEKDRLARPEPVKKDESRQTELDRYLKSLRGDSTPSMPTLLAGSHAPSVSLSSGGSSNLHNGLSSGKPAVGSIGAPAPAGSVSGHEPPAPPGKPVTTEGGPSLIKERQGNGTQQNGMGGVPFYPPTAGGQGVGAGGDQNKGERDRTTWLTEDEETWGTDPKLPPSVLGARRRGGRVAGRGAGGPRNYGQGGNDGRLAGGTTSPGHGHAEGSA</sequence>
<protein>
    <submittedName>
        <fullName evidence="2">Collagen adhesion protein</fullName>
    </submittedName>
</protein>
<accession>A0A193BV91</accession>
<proteinExistence type="predicted"/>
<dbReference type="KEGG" id="aori:SD37_11185"/>
<evidence type="ECO:0000256" key="1">
    <source>
        <dbReference type="SAM" id="MobiDB-lite"/>
    </source>
</evidence>
<feature type="compositionally biased region" description="Gly residues" evidence="1">
    <location>
        <begin position="670"/>
        <end position="692"/>
    </location>
</feature>
<gene>
    <name evidence="2" type="ORF">SD37_11185</name>
</gene>
<feature type="compositionally biased region" description="Basic and acidic residues" evidence="1">
    <location>
        <begin position="491"/>
        <end position="525"/>
    </location>
</feature>
<dbReference type="STRING" id="31958.SD37_11185"/>
<dbReference type="Proteomes" id="UP000093695">
    <property type="component" value="Chromosome"/>
</dbReference>
<dbReference type="RefSeq" id="WP_044851662.1">
    <property type="nucleotide sequence ID" value="NZ_CP016174.1"/>
</dbReference>
<feature type="region of interest" description="Disordered" evidence="1">
    <location>
        <begin position="348"/>
        <end position="707"/>
    </location>
</feature>
<feature type="compositionally biased region" description="Pro residues" evidence="1">
    <location>
        <begin position="415"/>
        <end position="437"/>
    </location>
</feature>
<keyword evidence="3" id="KW-1185">Reference proteome</keyword>
<evidence type="ECO:0000313" key="3">
    <source>
        <dbReference type="Proteomes" id="UP000093695"/>
    </source>
</evidence>
<name>A0A193BV91_AMYOR</name>
<reference evidence="2 3" key="1">
    <citation type="journal article" date="2015" name="Genome Announc.">
        <title>Draft Genome Sequence of Norvancomycin-Producing Strain Amycolatopsis orientalis CPCC200066.</title>
        <authorList>
            <person name="Lei X."/>
            <person name="Yuan F."/>
            <person name="Shi Y."/>
            <person name="Li X."/>
            <person name="Wang L."/>
            <person name="Hong B."/>
        </authorList>
    </citation>
    <scope>NUCLEOTIDE SEQUENCE [LARGE SCALE GENOMIC DNA]</scope>
    <source>
        <strain evidence="2 3">B-37</strain>
    </source>
</reference>
<organism evidence="2 3">
    <name type="scientific">Amycolatopsis orientalis</name>
    <name type="common">Nocardia orientalis</name>
    <dbReference type="NCBI Taxonomy" id="31958"/>
    <lineage>
        <taxon>Bacteria</taxon>
        <taxon>Bacillati</taxon>
        <taxon>Actinomycetota</taxon>
        <taxon>Actinomycetes</taxon>
        <taxon>Pseudonocardiales</taxon>
        <taxon>Pseudonocardiaceae</taxon>
        <taxon>Amycolatopsis</taxon>
    </lineage>
</organism>
<feature type="compositionally biased region" description="Low complexity" evidence="1">
    <location>
        <begin position="537"/>
        <end position="561"/>
    </location>
</feature>
<evidence type="ECO:0000313" key="2">
    <source>
        <dbReference type="EMBL" id="ANN16146.1"/>
    </source>
</evidence>
<dbReference type="AlphaFoldDB" id="A0A193BV91"/>
<dbReference type="EMBL" id="CP016174">
    <property type="protein sequence ID" value="ANN16146.1"/>
    <property type="molecule type" value="Genomic_DNA"/>
</dbReference>
<feature type="compositionally biased region" description="Gly residues" evidence="1">
    <location>
        <begin position="623"/>
        <end position="633"/>
    </location>
</feature>
<feature type="compositionally biased region" description="Pro residues" evidence="1">
    <location>
        <begin position="358"/>
        <end position="397"/>
    </location>
</feature>
<dbReference type="eggNOG" id="COG4786">
    <property type="taxonomic scope" value="Bacteria"/>
</dbReference>